<name>A0A9P6WJM3_9ASCO</name>
<sequence length="246" mass="27957">MNTINYPQQLQQQQQFLHPQNSFHFQQPQHSSQNLPAPSINIYPPQQNQIQNQQKTFYTSSNSFSQYHSYKQLSPPQRANETPGTRYSPLHNVNNVISSSTFSNFVYKNAINDSNVIAKMNNHQVTPRYQQAYLPSNRNISNTILSGQPVQQIHPYSYQPQEQFINAVNSDLSSESKNSECSLNDNTQSSSNLAPPSNIKRNHVSITNQPQPQYFTSSPNKGGIMSQTVSSSHQRIMEINRKNPSS</sequence>
<evidence type="ECO:0000313" key="2">
    <source>
        <dbReference type="EMBL" id="KAG0688356.1"/>
    </source>
</evidence>
<dbReference type="AlphaFoldDB" id="A0A9P6WJM3"/>
<reference evidence="2" key="1">
    <citation type="submission" date="2020-11" db="EMBL/GenBank/DDBJ databases">
        <title>Kefir isolates.</title>
        <authorList>
            <person name="Marcisauskas S."/>
            <person name="Kim Y."/>
            <person name="Blasche S."/>
        </authorList>
    </citation>
    <scope>NUCLEOTIDE SEQUENCE</scope>
    <source>
        <strain evidence="2">Olga-1</strain>
    </source>
</reference>
<dbReference type="EMBL" id="PUHW01000158">
    <property type="protein sequence ID" value="KAG0688356.1"/>
    <property type="molecule type" value="Genomic_DNA"/>
</dbReference>
<comment type="caution">
    <text evidence="2">The sequence shown here is derived from an EMBL/GenBank/DDBJ whole genome shotgun (WGS) entry which is preliminary data.</text>
</comment>
<evidence type="ECO:0000256" key="1">
    <source>
        <dbReference type="SAM" id="MobiDB-lite"/>
    </source>
</evidence>
<gene>
    <name evidence="2" type="ORF">C6P40_001061</name>
</gene>
<feature type="compositionally biased region" description="Polar residues" evidence="1">
    <location>
        <begin position="174"/>
        <end position="195"/>
    </location>
</feature>
<organism evidence="2 3">
    <name type="scientific">Pichia californica</name>
    <dbReference type="NCBI Taxonomy" id="460514"/>
    <lineage>
        <taxon>Eukaryota</taxon>
        <taxon>Fungi</taxon>
        <taxon>Dikarya</taxon>
        <taxon>Ascomycota</taxon>
        <taxon>Saccharomycotina</taxon>
        <taxon>Pichiomycetes</taxon>
        <taxon>Pichiales</taxon>
        <taxon>Pichiaceae</taxon>
        <taxon>Pichia</taxon>
    </lineage>
</organism>
<protein>
    <submittedName>
        <fullName evidence="2">Uncharacterized protein</fullName>
    </submittedName>
</protein>
<feature type="compositionally biased region" description="Polar residues" evidence="1">
    <location>
        <begin position="204"/>
        <end position="234"/>
    </location>
</feature>
<evidence type="ECO:0000313" key="3">
    <source>
        <dbReference type="Proteomes" id="UP000697127"/>
    </source>
</evidence>
<proteinExistence type="predicted"/>
<feature type="region of interest" description="Disordered" evidence="1">
    <location>
        <begin position="174"/>
        <end position="246"/>
    </location>
</feature>
<accession>A0A9P6WJM3</accession>
<dbReference type="Proteomes" id="UP000697127">
    <property type="component" value="Unassembled WGS sequence"/>
</dbReference>
<feature type="compositionally biased region" description="Basic and acidic residues" evidence="1">
    <location>
        <begin position="235"/>
        <end position="246"/>
    </location>
</feature>
<feature type="non-terminal residue" evidence="2">
    <location>
        <position position="246"/>
    </location>
</feature>
<keyword evidence="3" id="KW-1185">Reference proteome</keyword>